<name>A0ABY7DDZ0_MYAAR</name>
<dbReference type="SUPFAM" id="SSF53098">
    <property type="entry name" value="Ribonuclease H-like"/>
    <property type="match status" value="1"/>
</dbReference>
<proteinExistence type="predicted"/>
<feature type="domain" description="HAT C-terminal dimerisation" evidence="1">
    <location>
        <begin position="477"/>
        <end position="528"/>
    </location>
</feature>
<dbReference type="EMBL" id="CP111013">
    <property type="protein sequence ID" value="WAQ95879.1"/>
    <property type="molecule type" value="Genomic_DNA"/>
</dbReference>
<keyword evidence="3" id="KW-1185">Reference proteome</keyword>
<evidence type="ECO:0000313" key="2">
    <source>
        <dbReference type="EMBL" id="WAQ95879.1"/>
    </source>
</evidence>
<dbReference type="InterPro" id="IPR012337">
    <property type="entry name" value="RNaseH-like_sf"/>
</dbReference>
<dbReference type="Pfam" id="PF05699">
    <property type="entry name" value="Dimer_Tnp_hAT"/>
    <property type="match status" value="1"/>
</dbReference>
<gene>
    <name evidence="2" type="ORF">MAR_028569</name>
</gene>
<sequence>MQNLCYLAKRNDASSAISDLNKLIIHHNVSKFQPAVKSDNTLPYANHESVKEMQEAMRDVVRQQLIDDIRDSDMYAMMCDESTDVSNEKTLVVYVRYAKRGRAETKFFEVSEINGDECNAVELCETISRVLESMGVNLENMCCITTDGASVMTGVRGGLTTLLKRRDPHLLSIHCIAHRLALASGQAADKVQYLVKYQAMINTIFKYYNYSPKHQSRQRKFQEVYKMAEKKFKQTFHTRWLSFEGAVDAVIINYDALLTCLEMEVAEDSDPVTVGLLNFVSNYKFLSTSYMLRDLLSKLCTLNDRCQPDPADHHSGSHSAVPSGDDNNPWPHFLASLPDGYQNGFDFGDDGHNNFIKCSNKEIDASENIRSTYINHVIENLEARFTDNGIISNFAVLNPENLPQNSTDLATYGDQQIHDPGKHYGPSITNQQSPMTVSEKHLKCEWSLFKHHMDKNYRTITFSNMAETVLTSKTLVASYPNLCKIMKIAITLPLSTADCERGFSKYNLIKTKPRNRLTPDSVNTLMTITVDTPDLDHMKDFNFCKAFDLWASTKQGKINTFFK</sequence>
<protein>
    <submittedName>
        <fullName evidence="2">ZN862-like protein</fullName>
    </submittedName>
</protein>
<accession>A0ABY7DDZ0</accession>
<dbReference type="PANTHER" id="PTHR46880:SF5">
    <property type="entry name" value="DUF4371 DOMAIN-CONTAINING PROTEIN"/>
    <property type="match status" value="1"/>
</dbReference>
<dbReference type="InterPro" id="IPR008906">
    <property type="entry name" value="HATC_C_dom"/>
</dbReference>
<evidence type="ECO:0000313" key="3">
    <source>
        <dbReference type="Proteomes" id="UP001164746"/>
    </source>
</evidence>
<dbReference type="Proteomes" id="UP001164746">
    <property type="component" value="Chromosome 2"/>
</dbReference>
<dbReference type="PANTHER" id="PTHR46880">
    <property type="entry name" value="RAS-ASSOCIATING DOMAIN-CONTAINING PROTEIN"/>
    <property type="match status" value="1"/>
</dbReference>
<evidence type="ECO:0000259" key="1">
    <source>
        <dbReference type="Pfam" id="PF05699"/>
    </source>
</evidence>
<reference evidence="2" key="1">
    <citation type="submission" date="2022-11" db="EMBL/GenBank/DDBJ databases">
        <title>Centuries of genome instability and evolution in soft-shell clam transmissible cancer (bioRxiv).</title>
        <authorList>
            <person name="Hart S.F.M."/>
            <person name="Yonemitsu M.A."/>
            <person name="Giersch R.M."/>
            <person name="Beal B.F."/>
            <person name="Arriagada G."/>
            <person name="Davis B.W."/>
            <person name="Ostrander E.A."/>
            <person name="Goff S.P."/>
            <person name="Metzger M.J."/>
        </authorList>
    </citation>
    <scope>NUCLEOTIDE SEQUENCE</scope>
    <source>
        <strain evidence="2">MELC-2E11</strain>
        <tissue evidence="2">Siphon/mantle</tissue>
    </source>
</reference>
<organism evidence="2 3">
    <name type="scientific">Mya arenaria</name>
    <name type="common">Soft-shell clam</name>
    <dbReference type="NCBI Taxonomy" id="6604"/>
    <lineage>
        <taxon>Eukaryota</taxon>
        <taxon>Metazoa</taxon>
        <taxon>Spiralia</taxon>
        <taxon>Lophotrochozoa</taxon>
        <taxon>Mollusca</taxon>
        <taxon>Bivalvia</taxon>
        <taxon>Autobranchia</taxon>
        <taxon>Heteroconchia</taxon>
        <taxon>Euheterodonta</taxon>
        <taxon>Imparidentia</taxon>
        <taxon>Neoheterodontei</taxon>
        <taxon>Myida</taxon>
        <taxon>Myoidea</taxon>
        <taxon>Myidae</taxon>
        <taxon>Mya</taxon>
    </lineage>
</organism>